<dbReference type="RefSeq" id="WP_102212547.1">
    <property type="nucleotide sequence ID" value="NZ_PNHF01000009.1"/>
</dbReference>
<dbReference type="InterPro" id="IPR011701">
    <property type="entry name" value="MFS"/>
</dbReference>
<accession>A0A2N6SZP7</accession>
<feature type="transmembrane region" description="Helical" evidence="8">
    <location>
        <begin position="216"/>
        <end position="236"/>
    </location>
</feature>
<dbReference type="SUPFAM" id="SSF103473">
    <property type="entry name" value="MFS general substrate transporter"/>
    <property type="match status" value="1"/>
</dbReference>
<feature type="transmembrane region" description="Helical" evidence="8">
    <location>
        <begin position="183"/>
        <end position="204"/>
    </location>
</feature>
<dbReference type="InterPro" id="IPR004638">
    <property type="entry name" value="EmrB-like"/>
</dbReference>
<dbReference type="PANTHER" id="PTHR42718:SF9">
    <property type="entry name" value="MAJOR FACILITATOR SUPERFAMILY MULTIDRUG TRANSPORTER MFSC"/>
    <property type="match status" value="1"/>
</dbReference>
<keyword evidence="4" id="KW-1003">Cell membrane</keyword>
<evidence type="ECO:0000313" key="10">
    <source>
        <dbReference type="EMBL" id="PMC62543.1"/>
    </source>
</evidence>
<keyword evidence="3" id="KW-0813">Transport</keyword>
<evidence type="ECO:0000256" key="3">
    <source>
        <dbReference type="ARBA" id="ARBA00022448"/>
    </source>
</evidence>
<evidence type="ECO:0000256" key="6">
    <source>
        <dbReference type="ARBA" id="ARBA00022989"/>
    </source>
</evidence>
<dbReference type="Gene3D" id="1.20.1250.20">
    <property type="entry name" value="MFS general substrate transporter like domains"/>
    <property type="match status" value="1"/>
</dbReference>
<comment type="subcellular location">
    <subcellularLocation>
        <location evidence="1">Cell membrane</location>
        <topology evidence="1">Multi-pass membrane protein</topology>
    </subcellularLocation>
</comment>
<keyword evidence="5 8" id="KW-0812">Transmembrane</keyword>
<dbReference type="GO" id="GO:0022857">
    <property type="term" value="F:transmembrane transporter activity"/>
    <property type="evidence" value="ECO:0007669"/>
    <property type="project" value="InterPro"/>
</dbReference>
<evidence type="ECO:0000256" key="1">
    <source>
        <dbReference type="ARBA" id="ARBA00004651"/>
    </source>
</evidence>
<feature type="transmembrane region" description="Helical" evidence="8">
    <location>
        <begin position="155"/>
        <end position="177"/>
    </location>
</feature>
<evidence type="ECO:0000256" key="5">
    <source>
        <dbReference type="ARBA" id="ARBA00022692"/>
    </source>
</evidence>
<feature type="transmembrane region" description="Helical" evidence="8">
    <location>
        <begin position="28"/>
        <end position="52"/>
    </location>
</feature>
<feature type="transmembrane region" description="Helical" evidence="8">
    <location>
        <begin position="348"/>
        <end position="366"/>
    </location>
</feature>
<dbReference type="AlphaFoldDB" id="A0A2N6SZP7"/>
<dbReference type="CDD" id="cd17503">
    <property type="entry name" value="MFS_LmrB_MDR_like"/>
    <property type="match status" value="1"/>
</dbReference>
<dbReference type="Pfam" id="PF07690">
    <property type="entry name" value="MFS_1"/>
    <property type="match status" value="1"/>
</dbReference>
<evidence type="ECO:0000256" key="4">
    <source>
        <dbReference type="ARBA" id="ARBA00022475"/>
    </source>
</evidence>
<dbReference type="NCBIfam" id="TIGR00711">
    <property type="entry name" value="efflux_EmrB"/>
    <property type="match status" value="1"/>
</dbReference>
<evidence type="ECO:0000256" key="7">
    <source>
        <dbReference type="ARBA" id="ARBA00023136"/>
    </source>
</evidence>
<feature type="transmembrane region" description="Helical" evidence="8">
    <location>
        <begin position="372"/>
        <end position="398"/>
    </location>
</feature>
<feature type="transmembrane region" description="Helical" evidence="8">
    <location>
        <begin position="419"/>
        <end position="439"/>
    </location>
</feature>
<sequence>MSSVESAHPGDTREAAAATGGRTPYMAIYVLLAAAFIAILNETVMSVAIPVIKNDLGITAALAQWVTTAFLLTMAVVIPVTGFLISKLTLRQLFVASQGLFVAGTVIGALAPDITVVIIGRVIQAAGTAVLLPLLMTTVLRLVPEDNRGTMMGNMSIVIAVAPAIGPTVSGFILKLAGNNWHMLFWSMLPIGIVVLAVGTFLLPSFGERSDKRVDVLSVLLSAVGFGVTVYALSLVGTGAGAKMWIALAIGLTSLVVFGVRQVRLARTDAALLDLRVFRTKSFAISTAILSVGMLAMFGVIIILPLYLALRGVEVLTIGLMLMPGPLVMGLMGPFVGRLYDKFGPRPLVPPGAVLVTLGVLGLAFIGMNTPLWWIVASHIVLEIGLGLLFTPLFTWGLGDLPKKLYPDGSAVVNTLQQVFGAVGTAAFVAIAAAATATMTTSPTPAVDETIAGYRIALWVGVGFGVFIIALSTQVKRTRKRVELN</sequence>
<dbReference type="EMBL" id="PNHF01000009">
    <property type="protein sequence ID" value="PMC62543.1"/>
    <property type="molecule type" value="Genomic_DNA"/>
</dbReference>
<dbReference type="GO" id="GO:0005886">
    <property type="term" value="C:plasma membrane"/>
    <property type="evidence" value="ECO:0007669"/>
    <property type="project" value="UniProtKB-SubCell"/>
</dbReference>
<protein>
    <submittedName>
        <fullName evidence="10">MFS transporter</fullName>
    </submittedName>
</protein>
<feature type="transmembrane region" description="Helical" evidence="8">
    <location>
        <begin position="282"/>
        <end position="309"/>
    </location>
</feature>
<evidence type="ECO:0000259" key="9">
    <source>
        <dbReference type="PROSITE" id="PS50850"/>
    </source>
</evidence>
<reference evidence="10 11" key="1">
    <citation type="submission" date="2017-09" db="EMBL/GenBank/DDBJ databases">
        <title>Bacterial strain isolated from the female urinary microbiota.</title>
        <authorList>
            <person name="Thomas-White K."/>
            <person name="Kumar N."/>
            <person name="Forster S."/>
            <person name="Putonti C."/>
            <person name="Lawley T."/>
            <person name="Wolfe A.J."/>
        </authorList>
    </citation>
    <scope>NUCLEOTIDE SEQUENCE [LARGE SCALE GENOMIC DNA]</scope>
    <source>
        <strain evidence="10 11">UMB0908</strain>
    </source>
</reference>
<dbReference type="Proteomes" id="UP000235363">
    <property type="component" value="Unassembled WGS sequence"/>
</dbReference>
<feature type="transmembrane region" description="Helical" evidence="8">
    <location>
        <begin position="123"/>
        <end position="143"/>
    </location>
</feature>
<dbReference type="PRINTS" id="PR01036">
    <property type="entry name" value="TCRTETB"/>
</dbReference>
<feature type="domain" description="Major facilitator superfamily (MFS) profile" evidence="9">
    <location>
        <begin position="27"/>
        <end position="480"/>
    </location>
</feature>
<keyword evidence="7 8" id="KW-0472">Membrane</keyword>
<comment type="caution">
    <text evidence="10">The sequence shown here is derived from an EMBL/GenBank/DDBJ whole genome shotgun (WGS) entry which is preliminary data.</text>
</comment>
<organism evidence="10 11">
    <name type="scientific">Corynebacterium xerosis</name>
    <dbReference type="NCBI Taxonomy" id="1725"/>
    <lineage>
        <taxon>Bacteria</taxon>
        <taxon>Bacillati</taxon>
        <taxon>Actinomycetota</taxon>
        <taxon>Actinomycetes</taxon>
        <taxon>Mycobacteriales</taxon>
        <taxon>Corynebacteriaceae</taxon>
        <taxon>Corynebacterium</taxon>
    </lineage>
</organism>
<feature type="transmembrane region" description="Helical" evidence="8">
    <location>
        <begin position="451"/>
        <end position="471"/>
    </location>
</feature>
<evidence type="ECO:0000256" key="8">
    <source>
        <dbReference type="SAM" id="Phobius"/>
    </source>
</evidence>
<comment type="similarity">
    <text evidence="2">Belongs to the major facilitator superfamily. EmrB family.</text>
</comment>
<feature type="transmembrane region" description="Helical" evidence="8">
    <location>
        <begin position="64"/>
        <end position="86"/>
    </location>
</feature>
<proteinExistence type="inferred from homology"/>
<feature type="transmembrane region" description="Helical" evidence="8">
    <location>
        <begin position="93"/>
        <end position="111"/>
    </location>
</feature>
<dbReference type="InterPro" id="IPR020846">
    <property type="entry name" value="MFS_dom"/>
</dbReference>
<evidence type="ECO:0000313" key="11">
    <source>
        <dbReference type="Proteomes" id="UP000235363"/>
    </source>
</evidence>
<dbReference type="PROSITE" id="PS50850">
    <property type="entry name" value="MFS"/>
    <property type="match status" value="1"/>
</dbReference>
<dbReference type="PANTHER" id="PTHR42718">
    <property type="entry name" value="MAJOR FACILITATOR SUPERFAMILY MULTIDRUG TRANSPORTER MFSC"/>
    <property type="match status" value="1"/>
</dbReference>
<keyword evidence="6 8" id="KW-1133">Transmembrane helix</keyword>
<feature type="transmembrane region" description="Helical" evidence="8">
    <location>
        <begin position="315"/>
        <end position="336"/>
    </location>
</feature>
<name>A0A2N6SZP7_9CORY</name>
<gene>
    <name evidence="10" type="ORF">CJ204_05185</name>
</gene>
<feature type="transmembrane region" description="Helical" evidence="8">
    <location>
        <begin position="242"/>
        <end position="261"/>
    </location>
</feature>
<dbReference type="InterPro" id="IPR036259">
    <property type="entry name" value="MFS_trans_sf"/>
</dbReference>
<evidence type="ECO:0000256" key="2">
    <source>
        <dbReference type="ARBA" id="ARBA00008537"/>
    </source>
</evidence>
<dbReference type="Gene3D" id="1.20.1720.10">
    <property type="entry name" value="Multidrug resistance protein D"/>
    <property type="match status" value="1"/>
</dbReference>